<dbReference type="SMART" id="SM00464">
    <property type="entry name" value="LON"/>
    <property type="match status" value="1"/>
</dbReference>
<organism evidence="8 9">
    <name type="scientific">Basidiobolus meristosporus CBS 931.73</name>
    <dbReference type="NCBI Taxonomy" id="1314790"/>
    <lineage>
        <taxon>Eukaryota</taxon>
        <taxon>Fungi</taxon>
        <taxon>Fungi incertae sedis</taxon>
        <taxon>Zoopagomycota</taxon>
        <taxon>Entomophthoromycotina</taxon>
        <taxon>Basidiobolomycetes</taxon>
        <taxon>Basidiobolales</taxon>
        <taxon>Basidiobolaceae</taxon>
        <taxon>Basidiobolus</taxon>
    </lineage>
</organism>
<evidence type="ECO:0000256" key="1">
    <source>
        <dbReference type="ARBA" id="ARBA00022723"/>
    </source>
</evidence>
<evidence type="ECO:0000256" key="5">
    <source>
        <dbReference type="SAM" id="MobiDB-lite"/>
    </source>
</evidence>
<feature type="region of interest" description="Disordered" evidence="5">
    <location>
        <begin position="331"/>
        <end position="361"/>
    </location>
</feature>
<sequence length="456" mass="52112">MLEQASKLSYPAEYLLIPDDALKILVCSHCTEPFNQPVTLDCGNSLCLACLSQIRNDTQKNPCAIATCTASHNYMREIHVDVVLAELTKICLNEAESTVPTIEECDYNQSLQNEEGYSECRAERVPGSPGVPKFTDLLSTEMECQICYQTFFEPVTTICGHTFCLGCLQRTYDHQDKCPMCRHQLTYDEVSHPCINHTLTKMLHLCLPDVMMERKRQLDLEISQATEEVPLFVCSLVFPGMPCHLHIFEPKYRLMIRRCMESRLRQFGMLLPGKHGKPFVNYGTMLKIKSIESLPDGRSIVQTVGLYRFKIKEHWNRDGYFIGKVERIEDDPSMENTTSEPPSVDSENSSSLPSLVAEESPASPEEMVSIVKGFMNSLRNGSAPWLLQRLDSTYGDMPNEPEEFSFWAASVIPIDEYEKYKLLTTTSTKLRLRMIVHWTELFREQWWFSRGGCATM</sequence>
<evidence type="ECO:0000256" key="2">
    <source>
        <dbReference type="ARBA" id="ARBA00022771"/>
    </source>
</evidence>
<dbReference type="InterPro" id="IPR003111">
    <property type="entry name" value="Lon_prtase_N"/>
</dbReference>
<dbReference type="PROSITE" id="PS00518">
    <property type="entry name" value="ZF_RING_1"/>
    <property type="match status" value="1"/>
</dbReference>
<comment type="caution">
    <text evidence="8">The sequence shown here is derived from an EMBL/GenBank/DDBJ whole genome shotgun (WGS) entry which is preliminary data.</text>
</comment>
<keyword evidence="2 4" id="KW-0863">Zinc-finger</keyword>
<keyword evidence="3" id="KW-0862">Zinc</keyword>
<dbReference type="InterPro" id="IPR046336">
    <property type="entry name" value="Lon_prtase_N_sf"/>
</dbReference>
<dbReference type="Pfam" id="PF02190">
    <property type="entry name" value="LON_substr_bdg"/>
    <property type="match status" value="1"/>
</dbReference>
<evidence type="ECO:0000313" key="9">
    <source>
        <dbReference type="Proteomes" id="UP000193498"/>
    </source>
</evidence>
<dbReference type="Gene3D" id="1.20.58.1480">
    <property type="match status" value="1"/>
</dbReference>
<evidence type="ECO:0008006" key="10">
    <source>
        <dbReference type="Google" id="ProtNLM"/>
    </source>
</evidence>
<dbReference type="Gene3D" id="3.30.40.10">
    <property type="entry name" value="Zinc/RING finger domain, C3HC4 (zinc finger)"/>
    <property type="match status" value="2"/>
</dbReference>
<evidence type="ECO:0000256" key="3">
    <source>
        <dbReference type="ARBA" id="ARBA00022833"/>
    </source>
</evidence>
<dbReference type="InterPro" id="IPR001841">
    <property type="entry name" value="Znf_RING"/>
</dbReference>
<protein>
    <recommendedName>
        <fullName evidence="10">LON-domain-containing protein</fullName>
    </recommendedName>
</protein>
<feature type="domain" description="RING-type" evidence="6">
    <location>
        <begin position="144"/>
        <end position="182"/>
    </location>
</feature>
<dbReference type="PANTHER" id="PTHR23327">
    <property type="entry name" value="RING FINGER PROTEIN 127"/>
    <property type="match status" value="1"/>
</dbReference>
<dbReference type="Gene3D" id="2.30.130.40">
    <property type="entry name" value="LON domain-like"/>
    <property type="match status" value="1"/>
</dbReference>
<feature type="domain" description="Lon N-terminal" evidence="7">
    <location>
        <begin position="226"/>
        <end position="443"/>
    </location>
</feature>
<dbReference type="InParanoid" id="A0A1Y1Y1E1"/>
<name>A0A1Y1Y1E1_9FUNG</name>
<keyword evidence="1" id="KW-0479">Metal-binding</keyword>
<gene>
    <name evidence="8" type="ORF">K493DRAFT_316989</name>
</gene>
<dbReference type="PANTHER" id="PTHR23327:SF42">
    <property type="entry name" value="LON PEPTIDASE N-TERMINAL DOMAIN AND RING FINGER PROTEIN C14F5.10C"/>
    <property type="match status" value="1"/>
</dbReference>
<evidence type="ECO:0000259" key="7">
    <source>
        <dbReference type="PROSITE" id="PS51787"/>
    </source>
</evidence>
<dbReference type="InterPro" id="IPR017907">
    <property type="entry name" value="Znf_RING_CS"/>
</dbReference>
<accession>A0A1Y1Y1E1</accession>
<dbReference type="GO" id="GO:0061630">
    <property type="term" value="F:ubiquitin protein ligase activity"/>
    <property type="evidence" value="ECO:0007669"/>
    <property type="project" value="TreeGrafter"/>
</dbReference>
<dbReference type="SMART" id="SM00184">
    <property type="entry name" value="RING"/>
    <property type="match status" value="2"/>
</dbReference>
<dbReference type="SUPFAM" id="SSF57850">
    <property type="entry name" value="RING/U-box"/>
    <property type="match status" value="2"/>
</dbReference>
<evidence type="ECO:0000313" key="8">
    <source>
        <dbReference type="EMBL" id="ORX91832.1"/>
    </source>
</evidence>
<dbReference type="STRING" id="1314790.A0A1Y1Y1E1"/>
<proteinExistence type="predicted"/>
<dbReference type="PROSITE" id="PS50089">
    <property type="entry name" value="ZF_RING_2"/>
    <property type="match status" value="1"/>
</dbReference>
<evidence type="ECO:0000259" key="6">
    <source>
        <dbReference type="PROSITE" id="PS50089"/>
    </source>
</evidence>
<dbReference type="Proteomes" id="UP000193498">
    <property type="component" value="Unassembled WGS sequence"/>
</dbReference>
<dbReference type="CDD" id="cd16514">
    <property type="entry name" value="RING-HC_LONFs_rpt2"/>
    <property type="match status" value="1"/>
</dbReference>
<feature type="compositionally biased region" description="Polar residues" evidence="5">
    <location>
        <begin position="334"/>
        <end position="353"/>
    </location>
</feature>
<dbReference type="EMBL" id="MCFE01000303">
    <property type="protein sequence ID" value="ORX91832.1"/>
    <property type="molecule type" value="Genomic_DNA"/>
</dbReference>
<dbReference type="InterPro" id="IPR013083">
    <property type="entry name" value="Znf_RING/FYVE/PHD"/>
</dbReference>
<dbReference type="AlphaFoldDB" id="A0A1Y1Y1E1"/>
<evidence type="ECO:0000256" key="4">
    <source>
        <dbReference type="PROSITE-ProRule" id="PRU00175"/>
    </source>
</evidence>
<keyword evidence="9" id="KW-1185">Reference proteome</keyword>
<dbReference type="OrthoDB" id="264917at2759"/>
<dbReference type="GO" id="GO:0008270">
    <property type="term" value="F:zinc ion binding"/>
    <property type="evidence" value="ECO:0007669"/>
    <property type="project" value="UniProtKB-KW"/>
</dbReference>
<dbReference type="SUPFAM" id="SSF88697">
    <property type="entry name" value="PUA domain-like"/>
    <property type="match status" value="1"/>
</dbReference>
<reference evidence="8 9" key="1">
    <citation type="submission" date="2016-07" db="EMBL/GenBank/DDBJ databases">
        <title>Pervasive Adenine N6-methylation of Active Genes in Fungi.</title>
        <authorList>
            <consortium name="DOE Joint Genome Institute"/>
            <person name="Mondo S.J."/>
            <person name="Dannebaum R.O."/>
            <person name="Kuo R.C."/>
            <person name="Labutti K."/>
            <person name="Haridas S."/>
            <person name="Kuo A."/>
            <person name="Salamov A."/>
            <person name="Ahrendt S.R."/>
            <person name="Lipzen A."/>
            <person name="Sullivan W."/>
            <person name="Andreopoulos W.B."/>
            <person name="Clum A."/>
            <person name="Lindquist E."/>
            <person name="Daum C."/>
            <person name="Ramamoorthy G.K."/>
            <person name="Gryganskyi A."/>
            <person name="Culley D."/>
            <person name="Magnuson J.K."/>
            <person name="James T.Y."/>
            <person name="O'Malley M.A."/>
            <person name="Stajich J.E."/>
            <person name="Spatafora J.W."/>
            <person name="Visel A."/>
            <person name="Grigoriev I.V."/>
        </authorList>
    </citation>
    <scope>NUCLEOTIDE SEQUENCE [LARGE SCALE GENOMIC DNA]</scope>
    <source>
        <strain evidence="8 9">CBS 931.73</strain>
    </source>
</reference>
<dbReference type="PROSITE" id="PS51787">
    <property type="entry name" value="LON_N"/>
    <property type="match status" value="1"/>
</dbReference>
<dbReference type="InterPro" id="IPR015947">
    <property type="entry name" value="PUA-like_sf"/>
</dbReference>
<dbReference type="Pfam" id="PF13923">
    <property type="entry name" value="zf-C3HC4_2"/>
    <property type="match status" value="1"/>
</dbReference>